<feature type="binding site" evidence="2">
    <location>
        <position position="343"/>
    </location>
    <ligand>
        <name>FAD</name>
        <dbReference type="ChEBI" id="CHEBI:57692"/>
    </ligand>
</feature>
<dbReference type="RefSeq" id="WP_006011334.1">
    <property type="nucleotide sequence ID" value="NZ_AUAV01000015.1"/>
</dbReference>
<reference evidence="4" key="1">
    <citation type="journal article" date="2014" name="Environ. Microbiol.">
        <title>Comparative genomics of the marine bacterial genus Glaciecola reveals the high degree of genomic diversity and genomic characteristic for cold adaptation.</title>
        <authorList>
            <person name="Qin Q.L."/>
            <person name="Xie B.B."/>
            <person name="Yu Y."/>
            <person name="Shu Y.L."/>
            <person name="Rong J.C."/>
            <person name="Zhang Y.J."/>
            <person name="Zhao D.L."/>
            <person name="Chen X.L."/>
            <person name="Zhang X.Y."/>
            <person name="Chen B."/>
            <person name="Zhou B.C."/>
            <person name="Zhang Y.Z."/>
        </authorList>
    </citation>
    <scope>NUCLEOTIDE SEQUENCE [LARGE SCALE GENOMIC DNA]</scope>
    <source>
        <strain evidence="4">ACAM 615</strain>
    </source>
</reference>
<keyword evidence="2" id="KW-0285">Flavoprotein</keyword>
<protein>
    <submittedName>
        <fullName evidence="3">Tryptophan halogenase</fullName>
    </submittedName>
</protein>
<evidence type="ECO:0000313" key="4">
    <source>
        <dbReference type="Proteomes" id="UP000006251"/>
    </source>
</evidence>
<dbReference type="AlphaFoldDB" id="K7A056"/>
<dbReference type="PANTHER" id="PTHR43747">
    <property type="entry name" value="FAD-BINDING PROTEIN"/>
    <property type="match status" value="1"/>
</dbReference>
<keyword evidence="4" id="KW-1185">Reference proteome</keyword>
<gene>
    <name evidence="3" type="ORF">GPAL_2039</name>
</gene>
<sequence>MHKPLRKIVIVGGGSAGWLTAGVIAAEHSTDPNVGIEVTLIESADVAPIGVGEGTWPTMRSTLKKMGISETDFLLECDASFKQGSKFSNWRSNTNEHYYHPFTLPHGFNDTNLASFWQPYRHKVSFADAVGVQSHLGEHGLAPKQISTAEYDFYANYGYHLDAGKFAALLQKHCTTKLAVKHIIDHVTQVNSSSNGDIATITTKNNGDITGDLFIDCTGTASLLLAKHYAVPFVSTKHILFNDSALAVHVPHQDSNSPIASFTCSTAQSAGWIWDIGLPSRRGVGYTYSSRHITDVEAEKALRDYITPIMGESAAQSTKIRKIDFSPGHREKFWHKNCVAVGLSAGFIEPLEATALALIELSAKMISEQLPADREAMDLVAKRFNAKFLHRWLNIVDFLKLHYVLSKRTDSAYWREISDAEQLPDTLKEQLLLWKTRAPYHYDATHTEEMFPPASYQYILYGMDFITQPVNTKRVDESKKAQVLFAENVKQTKQLLSSLPSNRELINKIKLYGLPKI</sequence>
<dbReference type="SUPFAM" id="SSF51905">
    <property type="entry name" value="FAD/NAD(P)-binding domain"/>
    <property type="match status" value="1"/>
</dbReference>
<evidence type="ECO:0000256" key="1">
    <source>
        <dbReference type="PIRSR" id="PIRSR011396-1"/>
    </source>
</evidence>
<dbReference type="STRING" id="1121922.GCA_000428905_02922"/>
<keyword evidence="2" id="KW-0547">Nucleotide-binding</keyword>
<dbReference type="InterPro" id="IPR036188">
    <property type="entry name" value="FAD/NAD-bd_sf"/>
</dbReference>
<dbReference type="EMBL" id="BAEQ01000035">
    <property type="protein sequence ID" value="GAC28900.1"/>
    <property type="molecule type" value="Genomic_DNA"/>
</dbReference>
<feature type="active site" evidence="1">
    <location>
        <position position="82"/>
    </location>
</feature>
<dbReference type="Proteomes" id="UP000006251">
    <property type="component" value="Unassembled WGS sequence"/>
</dbReference>
<dbReference type="Gene3D" id="3.50.50.60">
    <property type="entry name" value="FAD/NAD(P)-binding domain"/>
    <property type="match status" value="1"/>
</dbReference>
<dbReference type="PANTHER" id="PTHR43747:SF4">
    <property type="entry name" value="FLAVIN-DEPENDENT TRYPTOPHAN HALOGENASE"/>
    <property type="match status" value="1"/>
</dbReference>
<proteinExistence type="predicted"/>
<dbReference type="InterPro" id="IPR033856">
    <property type="entry name" value="Trp_halogen"/>
</dbReference>
<organism evidence="3 4">
    <name type="scientific">Brumicola pallidula DSM 14239 = ACAM 615</name>
    <dbReference type="NCBI Taxonomy" id="1121922"/>
    <lineage>
        <taxon>Bacteria</taxon>
        <taxon>Pseudomonadati</taxon>
        <taxon>Pseudomonadota</taxon>
        <taxon>Gammaproteobacteria</taxon>
        <taxon>Alteromonadales</taxon>
        <taxon>Alteromonadaceae</taxon>
        <taxon>Brumicola</taxon>
    </lineage>
</organism>
<dbReference type="PIRSF" id="PIRSF011396">
    <property type="entry name" value="Trp_halogenase"/>
    <property type="match status" value="1"/>
</dbReference>
<dbReference type="InterPro" id="IPR006905">
    <property type="entry name" value="Flavin_halogenase"/>
</dbReference>
<feature type="binding site" evidence="2">
    <location>
        <position position="352"/>
    </location>
    <ligand>
        <name>L-tryptophan</name>
        <dbReference type="ChEBI" id="CHEBI:57912"/>
    </ligand>
</feature>
<dbReference type="GO" id="GO:0000166">
    <property type="term" value="F:nucleotide binding"/>
    <property type="evidence" value="ECO:0007669"/>
    <property type="project" value="UniProtKB-KW"/>
</dbReference>
<dbReference type="Pfam" id="PF04820">
    <property type="entry name" value="Trp_halogenase"/>
    <property type="match status" value="1"/>
</dbReference>
<feature type="binding site" evidence="2">
    <location>
        <position position="82"/>
    </location>
    <ligand>
        <name>7-chloro-L-tryptophan</name>
        <dbReference type="ChEBI" id="CHEBI:58713"/>
    </ligand>
</feature>
<evidence type="ECO:0000313" key="3">
    <source>
        <dbReference type="EMBL" id="GAC28900.1"/>
    </source>
</evidence>
<evidence type="ECO:0000256" key="2">
    <source>
        <dbReference type="PIRSR" id="PIRSR011396-2"/>
    </source>
</evidence>
<name>K7A056_9ALTE</name>
<dbReference type="GO" id="GO:0004497">
    <property type="term" value="F:monooxygenase activity"/>
    <property type="evidence" value="ECO:0007669"/>
    <property type="project" value="InterPro"/>
</dbReference>
<keyword evidence="2" id="KW-0274">FAD</keyword>
<feature type="binding site" evidence="2">
    <location>
        <position position="187"/>
    </location>
    <ligand>
        <name>FAD</name>
        <dbReference type="ChEBI" id="CHEBI:57692"/>
    </ligand>
</feature>
<dbReference type="OrthoDB" id="7178350at2"/>
<accession>K7A056</accession>
<feature type="binding site" evidence="2">
    <location>
        <begin position="13"/>
        <end position="16"/>
    </location>
    <ligand>
        <name>FAD</name>
        <dbReference type="ChEBI" id="CHEBI:57692"/>
    </ligand>
</feature>
<comment type="caution">
    <text evidence="3">The sequence shown here is derived from an EMBL/GenBank/DDBJ whole genome shotgun (WGS) entry which is preliminary data.</text>
</comment>
<dbReference type="InterPro" id="IPR050816">
    <property type="entry name" value="Flavin-dep_Halogenase_NPB"/>
</dbReference>